<dbReference type="AlphaFoldDB" id="A0A6J2UWY3"/>
<dbReference type="Proteomes" id="UP000504632">
    <property type="component" value="Chromosome 3"/>
</dbReference>
<dbReference type="InterPro" id="IPR033316">
    <property type="entry name" value="RBBP8-like"/>
</dbReference>
<evidence type="ECO:0000256" key="1">
    <source>
        <dbReference type="SAM" id="Coils"/>
    </source>
</evidence>
<feature type="compositionally biased region" description="Low complexity" evidence="2">
    <location>
        <begin position="424"/>
        <end position="455"/>
    </location>
</feature>
<feature type="compositionally biased region" description="Basic and acidic residues" evidence="2">
    <location>
        <begin position="478"/>
        <end position="501"/>
    </location>
</feature>
<reference evidence="5" key="1">
    <citation type="submission" date="2025-08" db="UniProtKB">
        <authorList>
            <consortium name="RefSeq"/>
        </authorList>
    </citation>
    <scope>IDENTIFICATION</scope>
</reference>
<feature type="region of interest" description="Disordered" evidence="2">
    <location>
        <begin position="393"/>
        <end position="504"/>
    </location>
</feature>
<feature type="coiled-coil region" evidence="1">
    <location>
        <begin position="103"/>
        <end position="144"/>
    </location>
</feature>
<feature type="compositionally biased region" description="Low complexity" evidence="2">
    <location>
        <begin position="241"/>
        <end position="271"/>
    </location>
</feature>
<keyword evidence="4" id="KW-1185">Reference proteome</keyword>
<evidence type="ECO:0000259" key="3">
    <source>
        <dbReference type="Pfam" id="PF10482"/>
    </source>
</evidence>
<feature type="compositionally biased region" description="Polar residues" evidence="2">
    <location>
        <begin position="528"/>
        <end position="540"/>
    </location>
</feature>
<feature type="region of interest" description="Disordered" evidence="2">
    <location>
        <begin position="237"/>
        <end position="291"/>
    </location>
</feature>
<dbReference type="CTD" id="324358"/>
<feature type="compositionally biased region" description="Polar residues" evidence="2">
    <location>
        <begin position="174"/>
        <end position="192"/>
    </location>
</feature>
<name>A0A6J2UWY3_CHACN</name>
<evidence type="ECO:0000256" key="2">
    <source>
        <dbReference type="SAM" id="MobiDB-lite"/>
    </source>
</evidence>
<evidence type="ECO:0000313" key="5">
    <source>
        <dbReference type="RefSeq" id="XP_030623581.1"/>
    </source>
</evidence>
<dbReference type="GO" id="GO:0003684">
    <property type="term" value="F:damaged DNA binding"/>
    <property type="evidence" value="ECO:0007669"/>
    <property type="project" value="TreeGrafter"/>
</dbReference>
<keyword evidence="1" id="KW-0175">Coiled coil</keyword>
<evidence type="ECO:0000313" key="4">
    <source>
        <dbReference type="Proteomes" id="UP000504632"/>
    </source>
</evidence>
<dbReference type="Pfam" id="PF10482">
    <property type="entry name" value="CtIP_N"/>
    <property type="match status" value="1"/>
</dbReference>
<dbReference type="GO" id="GO:0010792">
    <property type="term" value="P:DNA double-strand break processing involved in repair via single-strand annealing"/>
    <property type="evidence" value="ECO:0007669"/>
    <property type="project" value="TreeGrafter"/>
</dbReference>
<sequence>MAVESFNELLHKLREFHEHELEGWQVKVLELSNKRTCDAKRMEELFTRNQQLREQQRILTENIKQLENRLRAGLCDRCTVTQDVAKRRQQEYESSQLQSLQHISILASELSSLKKENEKLREELKSLRAQLERQNGHAEEEEILAAKKSPDLPSPAIALQTSTPKPGKQPPGGATSSQATARSETYQTDATESQGILSVTDLRPHASCSWIMEDRAELYQTPCKRRKEVREALSVDTLEQRLSPGSPSLSSPLRLPRSNPFSPSSSSSSSPAAGEEKHHRQQVHNPLPVRPHPIKSACVPLPWSLPEHPDWVTMATAAGEGGIVVHPQHPSHESNPNPLRLPGLIPSSHRSPGCGLAKTWPPIKVRSQCLGTDSRERRVETISWKSEQVQGERIFGEGLTDMDEDAPLDLSDSGRSRKNANNDLSSSSSSSSSSSTSTLAPLSSSSSQCPSSPQSELQAGEQNLKEAQENRDEEEDNKEEKENEGKEDQNVESSKNSDSKKVPVLTISLRPVVVLEAMKSQDKNLSYSTTALQPISNSEYQRSDMEEPA</sequence>
<feature type="region of interest" description="Disordered" evidence="2">
    <location>
        <begin position="145"/>
        <end position="192"/>
    </location>
</feature>
<dbReference type="GeneID" id="115806860"/>
<dbReference type="InParanoid" id="A0A6J2UWY3"/>
<feature type="domain" description="DNA endonuclease Ctp1 N-terminal" evidence="3">
    <location>
        <begin position="6"/>
        <end position="125"/>
    </location>
</feature>
<accession>A0A6J2UWY3</accession>
<dbReference type="InterPro" id="IPR019518">
    <property type="entry name" value="CtIP_N"/>
</dbReference>
<organism evidence="4 5">
    <name type="scientific">Chanos chanos</name>
    <name type="common">Milkfish</name>
    <name type="synonym">Mugil chanos</name>
    <dbReference type="NCBI Taxonomy" id="29144"/>
    <lineage>
        <taxon>Eukaryota</taxon>
        <taxon>Metazoa</taxon>
        <taxon>Chordata</taxon>
        <taxon>Craniata</taxon>
        <taxon>Vertebrata</taxon>
        <taxon>Euteleostomi</taxon>
        <taxon>Actinopterygii</taxon>
        <taxon>Neopterygii</taxon>
        <taxon>Teleostei</taxon>
        <taxon>Ostariophysi</taxon>
        <taxon>Gonorynchiformes</taxon>
        <taxon>Chanidae</taxon>
        <taxon>Chanos</taxon>
    </lineage>
</organism>
<feature type="coiled-coil region" evidence="1">
    <location>
        <begin position="42"/>
        <end position="69"/>
    </location>
</feature>
<dbReference type="PANTHER" id="PTHR15107">
    <property type="entry name" value="RETINOBLASTOMA BINDING PROTEIN 8"/>
    <property type="match status" value="1"/>
</dbReference>
<gene>
    <name evidence="5" type="primary">rbbp8l</name>
</gene>
<proteinExistence type="predicted"/>
<dbReference type="PANTHER" id="PTHR15107:SF3">
    <property type="entry name" value="RBBP8 N-TERMINAL-LIKE PROTEIN"/>
    <property type="match status" value="1"/>
</dbReference>
<protein>
    <submittedName>
        <fullName evidence="5">RBBP8 N-terminal-like protein</fullName>
    </submittedName>
</protein>
<feature type="region of interest" description="Disordered" evidence="2">
    <location>
        <begin position="528"/>
        <end position="549"/>
    </location>
</feature>
<dbReference type="RefSeq" id="XP_030623581.1">
    <property type="nucleotide sequence ID" value="XM_030767721.1"/>
</dbReference>
<dbReference type="OrthoDB" id="8809203at2759"/>